<dbReference type="GO" id="GO:0000976">
    <property type="term" value="F:transcription cis-regulatory region binding"/>
    <property type="evidence" value="ECO:0007669"/>
    <property type="project" value="TreeGrafter"/>
</dbReference>
<name>A0A2T0T6W2_9PSEU</name>
<dbReference type="Proteomes" id="UP000239494">
    <property type="component" value="Unassembled WGS sequence"/>
</dbReference>
<dbReference type="InterPro" id="IPR001647">
    <property type="entry name" value="HTH_TetR"/>
</dbReference>
<dbReference type="Gene3D" id="1.10.357.10">
    <property type="entry name" value="Tetracycline Repressor, domain 2"/>
    <property type="match status" value="1"/>
</dbReference>
<dbReference type="PANTHER" id="PTHR30055:SF238">
    <property type="entry name" value="MYCOFACTOCIN BIOSYNTHESIS TRANSCRIPTIONAL REGULATOR MFTR-RELATED"/>
    <property type="match status" value="1"/>
</dbReference>
<evidence type="ECO:0000259" key="5">
    <source>
        <dbReference type="PROSITE" id="PS50977"/>
    </source>
</evidence>
<dbReference type="AlphaFoldDB" id="A0A2T0T6W2"/>
<evidence type="ECO:0000256" key="2">
    <source>
        <dbReference type="ARBA" id="ARBA00023125"/>
    </source>
</evidence>
<dbReference type="EMBL" id="PVTF01000005">
    <property type="protein sequence ID" value="PRY41388.1"/>
    <property type="molecule type" value="Genomic_DNA"/>
</dbReference>
<protein>
    <submittedName>
        <fullName evidence="6">TetR family transcriptional regulator</fullName>
    </submittedName>
</protein>
<proteinExistence type="predicted"/>
<sequence>MARWEGNARGRLERAALDLFREQGYDGTTVVQITQRANLTERSFYRWFADKREVLFGDDDLEACYLPRIEAAPEGLGALPALLLAFASTPDVLRPRDFLLERAAVIAASPPLRERELIKMVTLSEKLVAALVRRGHDHQTASLAADVGSAVLRLATHRWLLGDDSDFSDLLATARRDLLDVAAEGPSTP</sequence>
<dbReference type="InterPro" id="IPR009057">
    <property type="entry name" value="Homeodomain-like_sf"/>
</dbReference>
<keyword evidence="7" id="KW-1185">Reference proteome</keyword>
<evidence type="ECO:0000313" key="7">
    <source>
        <dbReference type="Proteomes" id="UP000239494"/>
    </source>
</evidence>
<keyword evidence="3" id="KW-0804">Transcription</keyword>
<evidence type="ECO:0000256" key="1">
    <source>
        <dbReference type="ARBA" id="ARBA00023015"/>
    </source>
</evidence>
<dbReference type="SUPFAM" id="SSF46689">
    <property type="entry name" value="Homeodomain-like"/>
    <property type="match status" value="1"/>
</dbReference>
<evidence type="ECO:0000256" key="3">
    <source>
        <dbReference type="ARBA" id="ARBA00023163"/>
    </source>
</evidence>
<dbReference type="PRINTS" id="PR00455">
    <property type="entry name" value="HTHTETR"/>
</dbReference>
<dbReference type="PROSITE" id="PS50977">
    <property type="entry name" value="HTH_TETR_2"/>
    <property type="match status" value="1"/>
</dbReference>
<dbReference type="PANTHER" id="PTHR30055">
    <property type="entry name" value="HTH-TYPE TRANSCRIPTIONAL REGULATOR RUTR"/>
    <property type="match status" value="1"/>
</dbReference>
<dbReference type="InterPro" id="IPR050109">
    <property type="entry name" value="HTH-type_TetR-like_transc_reg"/>
</dbReference>
<organism evidence="6 7">
    <name type="scientific">Umezawaea tangerina</name>
    <dbReference type="NCBI Taxonomy" id="84725"/>
    <lineage>
        <taxon>Bacteria</taxon>
        <taxon>Bacillati</taxon>
        <taxon>Actinomycetota</taxon>
        <taxon>Actinomycetes</taxon>
        <taxon>Pseudonocardiales</taxon>
        <taxon>Pseudonocardiaceae</taxon>
        <taxon>Umezawaea</taxon>
    </lineage>
</organism>
<accession>A0A2T0T6W2</accession>
<reference evidence="6 7" key="1">
    <citation type="submission" date="2018-03" db="EMBL/GenBank/DDBJ databases">
        <title>Genomic Encyclopedia of Archaeal and Bacterial Type Strains, Phase II (KMG-II): from individual species to whole genera.</title>
        <authorList>
            <person name="Goeker M."/>
        </authorList>
    </citation>
    <scope>NUCLEOTIDE SEQUENCE [LARGE SCALE GENOMIC DNA]</scope>
    <source>
        <strain evidence="6 7">DSM 44720</strain>
    </source>
</reference>
<dbReference type="RefSeq" id="WP_106188424.1">
    <property type="nucleotide sequence ID" value="NZ_PVTF01000005.1"/>
</dbReference>
<feature type="DNA-binding region" description="H-T-H motif" evidence="4">
    <location>
        <begin position="29"/>
        <end position="48"/>
    </location>
</feature>
<evidence type="ECO:0000313" key="6">
    <source>
        <dbReference type="EMBL" id="PRY41388.1"/>
    </source>
</evidence>
<keyword evidence="1" id="KW-0805">Transcription regulation</keyword>
<dbReference type="Pfam" id="PF00440">
    <property type="entry name" value="TetR_N"/>
    <property type="match status" value="1"/>
</dbReference>
<keyword evidence="2 4" id="KW-0238">DNA-binding</keyword>
<dbReference type="OrthoDB" id="4746440at2"/>
<gene>
    <name evidence="6" type="ORF">CLV43_105146</name>
</gene>
<evidence type="ECO:0000256" key="4">
    <source>
        <dbReference type="PROSITE-ProRule" id="PRU00335"/>
    </source>
</evidence>
<dbReference type="GO" id="GO:0003700">
    <property type="term" value="F:DNA-binding transcription factor activity"/>
    <property type="evidence" value="ECO:0007669"/>
    <property type="project" value="TreeGrafter"/>
</dbReference>
<feature type="domain" description="HTH tetR-type" evidence="5">
    <location>
        <begin position="6"/>
        <end position="66"/>
    </location>
</feature>
<comment type="caution">
    <text evidence="6">The sequence shown here is derived from an EMBL/GenBank/DDBJ whole genome shotgun (WGS) entry which is preliminary data.</text>
</comment>